<feature type="signal peptide" evidence="2">
    <location>
        <begin position="1"/>
        <end position="18"/>
    </location>
</feature>
<proteinExistence type="predicted"/>
<evidence type="ECO:0000256" key="1">
    <source>
        <dbReference type="SAM" id="MobiDB-lite"/>
    </source>
</evidence>
<protein>
    <submittedName>
        <fullName evidence="4">DUF4124 domain-containing protein</fullName>
    </submittedName>
</protein>
<dbReference type="InterPro" id="IPR025392">
    <property type="entry name" value="DUF4124"/>
</dbReference>
<accession>A0ABX0FI87</accession>
<comment type="caution">
    <text evidence="4">The sequence shown here is derived from an EMBL/GenBank/DDBJ whole genome shotgun (WGS) entry which is preliminary data.</text>
</comment>
<dbReference type="Proteomes" id="UP000666369">
    <property type="component" value="Unassembled WGS sequence"/>
</dbReference>
<evidence type="ECO:0000313" key="4">
    <source>
        <dbReference type="EMBL" id="NGZ84236.1"/>
    </source>
</evidence>
<reference evidence="5" key="2">
    <citation type="submission" date="2023-07" db="EMBL/GenBank/DDBJ databases">
        <title>Duganella aceri sp. nov., isolated from tree sap.</title>
        <authorList>
            <person name="Kim I.S."/>
        </authorList>
    </citation>
    <scope>NUCLEOTIDE SEQUENCE [LARGE SCALE GENOMIC DNA]</scope>
    <source>
        <strain evidence="5">SAP-35</strain>
    </source>
</reference>
<keyword evidence="2" id="KW-0732">Signal</keyword>
<dbReference type="Pfam" id="PF13511">
    <property type="entry name" value="DUF4124"/>
    <property type="match status" value="1"/>
</dbReference>
<feature type="domain" description="DUF4124" evidence="3">
    <location>
        <begin position="8"/>
        <end position="61"/>
    </location>
</feature>
<evidence type="ECO:0000313" key="5">
    <source>
        <dbReference type="Proteomes" id="UP000666369"/>
    </source>
</evidence>
<dbReference type="RefSeq" id="WP_166100929.1">
    <property type="nucleotide sequence ID" value="NZ_JAADJT010000003.1"/>
</dbReference>
<keyword evidence="5" id="KW-1185">Reference proteome</keyword>
<gene>
    <name evidence="4" type="ORF">GW587_08205</name>
</gene>
<evidence type="ECO:0000259" key="3">
    <source>
        <dbReference type="Pfam" id="PF13511"/>
    </source>
</evidence>
<dbReference type="EMBL" id="JAADJT010000003">
    <property type="protein sequence ID" value="NGZ84236.1"/>
    <property type="molecule type" value="Genomic_DNA"/>
</dbReference>
<reference evidence="4 5" key="1">
    <citation type="submission" date="2020-01" db="EMBL/GenBank/DDBJ databases">
        <authorList>
            <person name="Lee S.D."/>
        </authorList>
    </citation>
    <scope>NUCLEOTIDE SEQUENCE [LARGE SCALE GENOMIC DNA]</scope>
    <source>
        <strain evidence="4 5">SAP-35</strain>
    </source>
</reference>
<evidence type="ECO:0000256" key="2">
    <source>
        <dbReference type="SAM" id="SignalP"/>
    </source>
</evidence>
<feature type="region of interest" description="Disordered" evidence="1">
    <location>
        <begin position="81"/>
        <end position="109"/>
    </location>
</feature>
<sequence>MPKLLLAVLLALSPLCHAEVYKWVDEKGVVNYTDNKFQAGQGKVAELKVAPPPPPAASAVAGPTWQQRDAEFRRLQQHKLMQPGYRPRTAAPAAQTPPKQASYRGGKIDTDASRCDLARDIKSDKLAHSNGMPIDANDLQTAENDIRRFCR</sequence>
<feature type="chain" id="PRO_5045853524" evidence="2">
    <location>
        <begin position="19"/>
        <end position="151"/>
    </location>
</feature>
<organism evidence="4 5">
    <name type="scientific">Duganella aceris</name>
    <dbReference type="NCBI Taxonomy" id="2703883"/>
    <lineage>
        <taxon>Bacteria</taxon>
        <taxon>Pseudomonadati</taxon>
        <taxon>Pseudomonadota</taxon>
        <taxon>Betaproteobacteria</taxon>
        <taxon>Burkholderiales</taxon>
        <taxon>Oxalobacteraceae</taxon>
        <taxon>Telluria group</taxon>
        <taxon>Duganella</taxon>
    </lineage>
</organism>
<name>A0ABX0FI87_9BURK</name>
<feature type="compositionally biased region" description="Low complexity" evidence="1">
    <location>
        <begin position="86"/>
        <end position="101"/>
    </location>
</feature>